<feature type="domain" description="ATP-grasp" evidence="5">
    <location>
        <begin position="494"/>
        <end position="699"/>
    </location>
</feature>
<dbReference type="Proteomes" id="UP000034799">
    <property type="component" value="Unassembled WGS sequence"/>
</dbReference>
<dbReference type="SUPFAM" id="SSF51735">
    <property type="entry name" value="NAD(P)-binding Rossmann-fold domains"/>
    <property type="match status" value="1"/>
</dbReference>
<dbReference type="Gene3D" id="3.40.50.720">
    <property type="entry name" value="NAD(P)-binding Rossmann-like Domain"/>
    <property type="match status" value="1"/>
</dbReference>
<evidence type="ECO:0000256" key="4">
    <source>
        <dbReference type="PROSITE-ProRule" id="PRU00409"/>
    </source>
</evidence>
<dbReference type="Pfam" id="PF19045">
    <property type="entry name" value="Ligase_CoA_2"/>
    <property type="match status" value="1"/>
</dbReference>
<evidence type="ECO:0000313" key="7">
    <source>
        <dbReference type="Proteomes" id="UP000034799"/>
    </source>
</evidence>
<evidence type="ECO:0000256" key="2">
    <source>
        <dbReference type="ARBA" id="ARBA00022741"/>
    </source>
</evidence>
<comment type="caution">
    <text evidence="6">The sequence shown here is derived from an EMBL/GenBank/DDBJ whole genome shotgun (WGS) entry which is preliminary data.</text>
</comment>
<dbReference type="PANTHER" id="PTHR43334">
    <property type="entry name" value="ACETATE--COA LIGASE [ADP-FORMING]"/>
    <property type="match status" value="1"/>
</dbReference>
<evidence type="ECO:0000313" key="6">
    <source>
        <dbReference type="EMBL" id="KKR06128.1"/>
    </source>
</evidence>
<dbReference type="InterPro" id="IPR016102">
    <property type="entry name" value="Succinyl-CoA_synth-like"/>
</dbReference>
<accession>A0A0G0MSL1</accession>
<keyword evidence="2 4" id="KW-0547">Nucleotide-binding</keyword>
<organism evidence="6 7">
    <name type="scientific">candidate division WS6 bacterium GW2011_GWF2_39_15</name>
    <dbReference type="NCBI Taxonomy" id="1619100"/>
    <lineage>
        <taxon>Bacteria</taxon>
        <taxon>Candidatus Dojkabacteria</taxon>
    </lineage>
</organism>
<evidence type="ECO:0000256" key="1">
    <source>
        <dbReference type="ARBA" id="ARBA00022598"/>
    </source>
</evidence>
<proteinExistence type="predicted"/>
<evidence type="ECO:0000259" key="5">
    <source>
        <dbReference type="PROSITE" id="PS50975"/>
    </source>
</evidence>
<dbReference type="InterPro" id="IPR011761">
    <property type="entry name" value="ATP-grasp"/>
</dbReference>
<dbReference type="Pfam" id="PF13607">
    <property type="entry name" value="Succ_CoA_lig"/>
    <property type="match status" value="1"/>
</dbReference>
<dbReference type="InterPro" id="IPR013815">
    <property type="entry name" value="ATP_grasp_subdomain_1"/>
</dbReference>
<dbReference type="GO" id="GO:0046872">
    <property type="term" value="F:metal ion binding"/>
    <property type="evidence" value="ECO:0007669"/>
    <property type="project" value="InterPro"/>
</dbReference>
<dbReference type="AlphaFoldDB" id="A0A0G0MSL1"/>
<dbReference type="Gene3D" id="3.30.1490.20">
    <property type="entry name" value="ATP-grasp fold, A domain"/>
    <property type="match status" value="1"/>
</dbReference>
<gene>
    <name evidence="6" type="ORF">UT34_C0001G0168</name>
</gene>
<reference evidence="6 7" key="1">
    <citation type="journal article" date="2015" name="Nature">
        <title>rRNA introns, odd ribosomes, and small enigmatic genomes across a large radiation of phyla.</title>
        <authorList>
            <person name="Brown C.T."/>
            <person name="Hug L.A."/>
            <person name="Thomas B.C."/>
            <person name="Sharon I."/>
            <person name="Castelle C.J."/>
            <person name="Singh A."/>
            <person name="Wilkins M.J."/>
            <person name="Williams K.H."/>
            <person name="Banfield J.F."/>
        </authorList>
    </citation>
    <scope>NUCLEOTIDE SEQUENCE [LARGE SCALE GENOMIC DNA]</scope>
</reference>
<dbReference type="SMART" id="SM00881">
    <property type="entry name" value="CoA_binding"/>
    <property type="match status" value="1"/>
</dbReference>
<name>A0A0G0MSL1_9BACT</name>
<dbReference type="PROSITE" id="PS50975">
    <property type="entry name" value="ATP_GRASP"/>
    <property type="match status" value="1"/>
</dbReference>
<dbReference type="InterPro" id="IPR043938">
    <property type="entry name" value="Ligase_CoA_dom"/>
</dbReference>
<dbReference type="Pfam" id="PF13549">
    <property type="entry name" value="ATP-grasp_5"/>
    <property type="match status" value="1"/>
</dbReference>
<dbReference type="GO" id="GO:0043758">
    <property type="term" value="F:acetate-CoA ligase (ADP-forming) activity"/>
    <property type="evidence" value="ECO:0007669"/>
    <property type="project" value="InterPro"/>
</dbReference>
<dbReference type="SUPFAM" id="SSF56059">
    <property type="entry name" value="Glutathione synthetase ATP-binding domain-like"/>
    <property type="match status" value="1"/>
</dbReference>
<sequence length="702" mass="76241">MDNLEKLFNPQSVAIVGVSTSPDKLGSVIFNNLINFGFSGKVFPVNPKYTEINGQICYPTVSSIDEPVDTVCIVVPQSAVKDVVIDCTKKGVKAAIIISAGFGETGQAGEQLESELLEIAKPSGMRILGPNCLGLITPLSKTNISFAASNPKEGNVAFFSQSGAICTALLDMATPINLGFSHFISIGNKIDITENDLVPFFNKDNNVKVIAAYLEEISQGRDLLTLYNSHTNPKPFILLKPGRTSASNKAVQSHTGAMVGERDVFETAMKQSGIISVDSIKSLFNLIKGFSKLNLPRGNRVAVVTNAGGVGVIATDEIISKGLTLAQLSDDSRRKLKESLPVAASTENPVDILGEAPANRYISALQVLIADPNVDIILVLLTPQFVTQIKETSEAVVSLSKTTDKTIVPIYLGYEKIQEGLEIFNNSGIAVYEDLPDALEVLAQMYRFSQWKAKKDEAYQTEKQLQSLSLGKYHNEVSNHTTEAPTALPDELVESICKEVGIPIPPQKLCTSVDECISFSESLYPVVMKIPNSQIMHKSDVKALVLNITNESELRDAYSELTQSGTAKVLVQKQMKAKEELIIGAKRDGNSEVYKNGDGFGHTVLFGKGGIYTETYKDTAQILVPASTEQIVDSVMRTKVIRILSGLRGQPQLALKPLLTTLLAIQKLLILYPEIDNMDLNPLFIDQTDVWAVDVKILVSST</sequence>
<keyword evidence="3 4" id="KW-0067">ATP-binding</keyword>
<protein>
    <submittedName>
        <fullName evidence="6">Acetyl coenzyme A synthetase (ADP forming), alpha domain protein</fullName>
    </submittedName>
</protein>
<keyword evidence="1" id="KW-0436">Ligase</keyword>
<dbReference type="Gene3D" id="3.40.50.261">
    <property type="entry name" value="Succinyl-CoA synthetase domains"/>
    <property type="match status" value="2"/>
</dbReference>
<dbReference type="Pfam" id="PF13380">
    <property type="entry name" value="CoA_binding_2"/>
    <property type="match status" value="1"/>
</dbReference>
<dbReference type="InterPro" id="IPR032875">
    <property type="entry name" value="Succ_CoA_lig_flav_dom"/>
</dbReference>
<dbReference type="InterPro" id="IPR036291">
    <property type="entry name" value="NAD(P)-bd_dom_sf"/>
</dbReference>
<dbReference type="GO" id="GO:0005524">
    <property type="term" value="F:ATP binding"/>
    <property type="evidence" value="ECO:0007669"/>
    <property type="project" value="UniProtKB-UniRule"/>
</dbReference>
<dbReference type="EMBL" id="LBWK01000001">
    <property type="protein sequence ID" value="KKR06128.1"/>
    <property type="molecule type" value="Genomic_DNA"/>
</dbReference>
<dbReference type="PATRIC" id="fig|1619100.3.peg.169"/>
<dbReference type="Gene3D" id="3.30.470.20">
    <property type="entry name" value="ATP-grasp fold, B domain"/>
    <property type="match status" value="1"/>
</dbReference>
<evidence type="ECO:0000256" key="3">
    <source>
        <dbReference type="ARBA" id="ARBA00022840"/>
    </source>
</evidence>
<dbReference type="InterPro" id="IPR003781">
    <property type="entry name" value="CoA-bd"/>
</dbReference>
<dbReference type="InterPro" id="IPR051538">
    <property type="entry name" value="Acyl-CoA_Synth/Transferase"/>
</dbReference>
<dbReference type="SUPFAM" id="SSF52210">
    <property type="entry name" value="Succinyl-CoA synthetase domains"/>
    <property type="match status" value="2"/>
</dbReference>
<dbReference type="PANTHER" id="PTHR43334:SF1">
    <property type="entry name" value="3-HYDROXYPROPIONATE--COA LIGASE [ADP-FORMING]"/>
    <property type="match status" value="1"/>
</dbReference>
<dbReference type="STRING" id="1619100.UT34_C0001G0168"/>